<reference evidence="3 4" key="3">
    <citation type="submission" date="2019-11" db="EMBL/GenBank/DDBJ databases">
        <title>A de novo genome assembly of a pear dwarfing rootstock.</title>
        <authorList>
            <person name="Wang F."/>
            <person name="Wang J."/>
            <person name="Li S."/>
            <person name="Zhang Y."/>
            <person name="Fang M."/>
            <person name="Ma L."/>
            <person name="Zhao Y."/>
            <person name="Jiang S."/>
        </authorList>
    </citation>
    <scope>NUCLEOTIDE SEQUENCE [LARGE SCALE GENOMIC DNA]</scope>
    <source>
        <strain evidence="3">S2</strain>
        <tissue evidence="3">Leaf</tissue>
    </source>
</reference>
<keyword evidence="1" id="KW-0732">Signal</keyword>
<feature type="chain" id="PRO_5024314868" evidence="1">
    <location>
        <begin position="21"/>
        <end position="591"/>
    </location>
</feature>
<evidence type="ECO:0000256" key="1">
    <source>
        <dbReference type="SAM" id="SignalP"/>
    </source>
</evidence>
<gene>
    <name evidence="3" type="ORF">D8674_031785</name>
</gene>
<reference evidence="3 4" key="1">
    <citation type="submission" date="2019-09" db="EMBL/GenBank/DDBJ databases">
        <authorList>
            <person name="Ou C."/>
        </authorList>
    </citation>
    <scope>NUCLEOTIDE SEQUENCE [LARGE SCALE GENOMIC DNA]</scope>
    <source>
        <strain evidence="3">S2</strain>
        <tissue evidence="3">Leaf</tissue>
    </source>
</reference>
<dbReference type="PANTHER" id="PTHR31104">
    <property type="entry name" value="PEPTIDE-N4-(N-ACETYL-BETA-GLUCOSAMINYL)ASPARAGINE AMIDASE A PROTEIN"/>
    <property type="match status" value="1"/>
</dbReference>
<organism evidence="3 4">
    <name type="scientific">Pyrus ussuriensis x Pyrus communis</name>
    <dbReference type="NCBI Taxonomy" id="2448454"/>
    <lineage>
        <taxon>Eukaryota</taxon>
        <taxon>Viridiplantae</taxon>
        <taxon>Streptophyta</taxon>
        <taxon>Embryophyta</taxon>
        <taxon>Tracheophyta</taxon>
        <taxon>Spermatophyta</taxon>
        <taxon>Magnoliopsida</taxon>
        <taxon>eudicotyledons</taxon>
        <taxon>Gunneridae</taxon>
        <taxon>Pentapetalae</taxon>
        <taxon>rosids</taxon>
        <taxon>fabids</taxon>
        <taxon>Rosales</taxon>
        <taxon>Rosaceae</taxon>
        <taxon>Amygdaloideae</taxon>
        <taxon>Maleae</taxon>
        <taxon>Pyrus</taxon>
    </lineage>
</organism>
<evidence type="ECO:0000259" key="2">
    <source>
        <dbReference type="Pfam" id="PF12222"/>
    </source>
</evidence>
<name>A0A5N5F031_9ROSA</name>
<dbReference type="Pfam" id="PF12222">
    <property type="entry name" value="PNGaseA"/>
    <property type="match status" value="1"/>
</dbReference>
<feature type="domain" description="Peptide N-acetyl-beta-D-glucosaminyl asparaginase amidase A N-terminal" evidence="2">
    <location>
        <begin position="57"/>
        <end position="389"/>
    </location>
</feature>
<dbReference type="InterPro" id="IPR021102">
    <property type="entry name" value="PNGase_A"/>
</dbReference>
<reference evidence="4" key="2">
    <citation type="submission" date="2019-10" db="EMBL/GenBank/DDBJ databases">
        <title>A de novo genome assembly of a pear dwarfing rootstock.</title>
        <authorList>
            <person name="Wang F."/>
            <person name="Wang J."/>
            <person name="Li S."/>
            <person name="Zhang Y."/>
            <person name="Fang M."/>
            <person name="Ma L."/>
            <person name="Zhao Y."/>
            <person name="Jiang S."/>
        </authorList>
    </citation>
    <scope>NUCLEOTIDE SEQUENCE [LARGE SCALE GENOMIC DNA]</scope>
</reference>
<accession>A0A5N5F031</accession>
<dbReference type="Proteomes" id="UP000327157">
    <property type="component" value="Chromosome 7"/>
</dbReference>
<feature type="signal peptide" evidence="1">
    <location>
        <begin position="1"/>
        <end position="20"/>
    </location>
</feature>
<evidence type="ECO:0000313" key="4">
    <source>
        <dbReference type="Proteomes" id="UP000327157"/>
    </source>
</evidence>
<dbReference type="AlphaFoldDB" id="A0A5N5F031"/>
<sequence>MYASLLLLLLLLLLTNPVSPSSSPDRFTKSVPSSLHRHASQEYFELGEPLRFDRLTPSCSLRVLTHSFANTINGPPFSTPYSPPSNCSSSPPWSGWSHVALEFRAKCKGEQYDRIAGLWLGGTEILRTSTAEPTEDGIFWKVRKDITKYSSLLSRSGLNLTMMLENVVNCDYTGVYHVEVQFLFYDHVLSYDKNAAVSPIRVSSIIPNQISGIAPDKPADLILPISDIGNKGFWFRIESEFDLHSKAIRIPRNARRVVLELYVSFHGNDEFWYSNPPDIYISTNHLTTGRGHGAYREVFVTVDGELVGSEVPFPVVFTGGINPLFWEPVVAIGAFDLPSYDLELTPFLEKLLDGKPHNFGIGVTDAISYWLVDANLHIWLDHQSKTVQARRSFLPLPPAVRVKRRSQFKQLDGSFNIRAERSSEFVGWVLSSSGNFTTTVSQQYEFRNSIRFANNGTYKLAKQKVRAKREVKVVDQIGAAVLRSKVKRRYPLNMITATLPGWRKDTYLLVTNLSHSLKEKSLHGRYSRRVYNRQDSRGWMEVKDHSVLSGNADTNQSFSCRDEYGCYSRTIAAIDGSLTMDNSTFHCLSVS</sequence>
<keyword evidence="4" id="KW-1185">Reference proteome</keyword>
<dbReference type="OrthoDB" id="2013972at2759"/>
<evidence type="ECO:0000313" key="3">
    <source>
        <dbReference type="EMBL" id="KAB2596335.1"/>
    </source>
</evidence>
<dbReference type="EMBL" id="SMOL01000781">
    <property type="protein sequence ID" value="KAB2596335.1"/>
    <property type="molecule type" value="Genomic_DNA"/>
</dbReference>
<dbReference type="InterPro" id="IPR056948">
    <property type="entry name" value="PNGaseA_N"/>
</dbReference>
<proteinExistence type="predicted"/>
<comment type="caution">
    <text evidence="3">The sequence shown here is derived from an EMBL/GenBank/DDBJ whole genome shotgun (WGS) entry which is preliminary data.</text>
</comment>
<protein>
    <submittedName>
        <fullName evidence="3">Peptide-N4-(N-acetyl-beta-glucosaminyl)asparagine amidase A</fullName>
    </submittedName>
</protein>